<organism evidence="4 5">
    <name type="scientific">Mycobacterium numidiamassiliense</name>
    <dbReference type="NCBI Taxonomy" id="1841861"/>
    <lineage>
        <taxon>Bacteria</taxon>
        <taxon>Bacillati</taxon>
        <taxon>Actinomycetota</taxon>
        <taxon>Actinomycetes</taxon>
        <taxon>Mycobacteriales</taxon>
        <taxon>Mycobacteriaceae</taxon>
        <taxon>Mycobacterium</taxon>
    </lineage>
</organism>
<keyword evidence="2" id="KW-0560">Oxidoreductase</keyword>
<dbReference type="PANTHER" id="PTHR43008:SF4">
    <property type="entry name" value="CHAIN DEHYDROGENASE, PUTATIVE (AFU_ORTHOLOGUE AFUA_4G08710)-RELATED"/>
    <property type="match status" value="1"/>
</dbReference>
<dbReference type="GO" id="GO:0050664">
    <property type="term" value="F:oxidoreductase activity, acting on NAD(P)H, oxygen as acceptor"/>
    <property type="evidence" value="ECO:0007669"/>
    <property type="project" value="TreeGrafter"/>
</dbReference>
<evidence type="ECO:0000256" key="2">
    <source>
        <dbReference type="ARBA" id="ARBA00023002"/>
    </source>
</evidence>
<protein>
    <submittedName>
        <fullName evidence="4">NAD(P)-dependent dehydrogenase, short-chain alcohol dehydrogenase family</fullName>
    </submittedName>
</protein>
<sequence>MTEQPPDDGDAPELLRHATAARKKPPPVTTWLHGKRALIVGGGSGIGRAVVEAFLREDARVTVLEHDPQKCAMLRWQLPDVRMVEGDAITSEANQRAVNVAVDSFGGLDILVNCVGVFDFYQGVADLDANGLSVAFDEMFRTNVLSHLHSVKAAAPALREGVGPSIVLTESASSYYPGRGGVLYVSSKFAVRGLVAALAHELAPQIRVNGVAPGGTVNTDLRGLTSLGQGEARLDDAPNRERDVVARTPLNVALTGEDHAWAFVFLASDRSRGLTGETIHPDGGFGVGNPKVERPWGPAPS</sequence>
<dbReference type="Pfam" id="PF00106">
    <property type="entry name" value="adh_short"/>
    <property type="match status" value="1"/>
</dbReference>
<dbReference type="SUPFAM" id="SSF51735">
    <property type="entry name" value="NAD(P)-binding Rossmann-fold domains"/>
    <property type="match status" value="1"/>
</dbReference>
<reference evidence="4 5" key="1">
    <citation type="submission" date="2017-01" db="EMBL/GenBank/DDBJ databases">
        <authorList>
            <consortium name="Urmite Genomes"/>
        </authorList>
    </citation>
    <scope>NUCLEOTIDE SEQUENCE [LARGE SCALE GENOMIC DNA]</scope>
    <source>
        <strain evidence="4 5">AB215</strain>
    </source>
</reference>
<dbReference type="PRINTS" id="PR00081">
    <property type="entry name" value="GDHRDH"/>
</dbReference>
<dbReference type="Gene3D" id="3.40.50.720">
    <property type="entry name" value="NAD(P)-binding Rossmann-like Domain"/>
    <property type="match status" value="1"/>
</dbReference>
<evidence type="ECO:0000256" key="3">
    <source>
        <dbReference type="SAM" id="MobiDB-lite"/>
    </source>
</evidence>
<accession>A0A2U3PHR8</accession>
<dbReference type="EMBL" id="FUEZ01000004">
    <property type="protein sequence ID" value="SPM43317.1"/>
    <property type="molecule type" value="Genomic_DNA"/>
</dbReference>
<dbReference type="InterPro" id="IPR002347">
    <property type="entry name" value="SDR_fam"/>
</dbReference>
<feature type="region of interest" description="Disordered" evidence="3">
    <location>
        <begin position="277"/>
        <end position="301"/>
    </location>
</feature>
<comment type="similarity">
    <text evidence="1">Belongs to the short-chain dehydrogenases/reductases (SDR) family.</text>
</comment>
<dbReference type="NCBIfam" id="NF004849">
    <property type="entry name" value="PRK06200.1"/>
    <property type="match status" value="1"/>
</dbReference>
<keyword evidence="5" id="KW-1185">Reference proteome</keyword>
<dbReference type="PROSITE" id="PS00061">
    <property type="entry name" value="ADH_SHORT"/>
    <property type="match status" value="1"/>
</dbReference>
<dbReference type="STRING" id="1841861.GCA_900157365_03858"/>
<gene>
    <name evidence="4" type="ORF">MNAB215_5539</name>
</gene>
<dbReference type="InterPro" id="IPR020904">
    <property type="entry name" value="Sc_DH/Rdtase_CS"/>
</dbReference>
<evidence type="ECO:0000256" key="1">
    <source>
        <dbReference type="ARBA" id="ARBA00006484"/>
    </source>
</evidence>
<dbReference type="PANTHER" id="PTHR43008">
    <property type="entry name" value="BENZIL REDUCTASE"/>
    <property type="match status" value="1"/>
</dbReference>
<dbReference type="Proteomes" id="UP000240424">
    <property type="component" value="Unassembled WGS sequence"/>
</dbReference>
<proteinExistence type="inferred from homology"/>
<evidence type="ECO:0000313" key="4">
    <source>
        <dbReference type="EMBL" id="SPM43317.1"/>
    </source>
</evidence>
<name>A0A2U3PHR8_9MYCO</name>
<dbReference type="AlphaFoldDB" id="A0A2U3PHR8"/>
<dbReference type="InterPro" id="IPR036291">
    <property type="entry name" value="NAD(P)-bd_dom_sf"/>
</dbReference>
<evidence type="ECO:0000313" key="5">
    <source>
        <dbReference type="Proteomes" id="UP000240424"/>
    </source>
</evidence>